<dbReference type="Gene3D" id="3.40.50.1000">
    <property type="entry name" value="HAD superfamily/HAD-like"/>
    <property type="match status" value="1"/>
</dbReference>
<feature type="transmembrane region" description="Helical" evidence="17">
    <location>
        <begin position="757"/>
        <end position="780"/>
    </location>
</feature>
<dbReference type="GO" id="GO:0005524">
    <property type="term" value="F:ATP binding"/>
    <property type="evidence" value="ECO:0007669"/>
    <property type="project" value="UniProtKB-UniRule"/>
</dbReference>
<dbReference type="Pfam" id="PF13246">
    <property type="entry name" value="Cation_ATPase"/>
    <property type="match status" value="1"/>
</dbReference>
<comment type="cofactor">
    <cofactor evidence="16">
        <name>Mg(2+)</name>
        <dbReference type="ChEBI" id="CHEBI:18420"/>
    </cofactor>
</comment>
<comment type="subcellular location">
    <subcellularLocation>
        <location evidence="1 17">Membrane</location>
        <topology evidence="1 17">Multi-pass membrane protein</topology>
    </subcellularLocation>
</comment>
<dbReference type="InterPro" id="IPR023298">
    <property type="entry name" value="ATPase_P-typ_TM_dom_sf"/>
</dbReference>
<dbReference type="SFLD" id="SFLDS00003">
    <property type="entry name" value="Haloacid_Dehalogenase"/>
    <property type="match status" value="1"/>
</dbReference>
<reference evidence="21" key="1">
    <citation type="submission" date="2021-06" db="EMBL/GenBank/DDBJ databases">
        <authorList>
            <person name="Kallberg Y."/>
            <person name="Tangrot J."/>
            <person name="Rosling A."/>
        </authorList>
    </citation>
    <scope>NUCLEOTIDE SEQUENCE</scope>
    <source>
        <strain evidence="21">MA453B</strain>
    </source>
</reference>
<feature type="region of interest" description="Disordered" evidence="18">
    <location>
        <begin position="1001"/>
        <end position="1080"/>
    </location>
</feature>
<evidence type="ECO:0000256" key="12">
    <source>
        <dbReference type="ARBA" id="ARBA00034036"/>
    </source>
</evidence>
<dbReference type="OrthoDB" id="377733at2759"/>
<dbReference type="NCBIfam" id="TIGR01494">
    <property type="entry name" value="ATPase_P-type"/>
    <property type="match status" value="1"/>
</dbReference>
<evidence type="ECO:0000313" key="21">
    <source>
        <dbReference type="EMBL" id="CAG8479485.1"/>
    </source>
</evidence>
<dbReference type="SFLD" id="SFLDF00027">
    <property type="entry name" value="p-type_atpase"/>
    <property type="match status" value="1"/>
</dbReference>
<dbReference type="InterPro" id="IPR006539">
    <property type="entry name" value="P-type_ATPase_IV"/>
</dbReference>
<dbReference type="EMBL" id="CAJVPY010000548">
    <property type="protein sequence ID" value="CAG8479485.1"/>
    <property type="molecule type" value="Genomic_DNA"/>
</dbReference>
<evidence type="ECO:0000256" key="5">
    <source>
        <dbReference type="ARBA" id="ARBA00022723"/>
    </source>
</evidence>
<comment type="caution">
    <text evidence="21">The sequence shown here is derived from an EMBL/GenBank/DDBJ whole genome shotgun (WGS) entry which is preliminary data.</text>
</comment>
<keyword evidence="3" id="KW-0597">Phosphoprotein</keyword>
<feature type="compositionally biased region" description="Low complexity" evidence="18">
    <location>
        <begin position="1003"/>
        <end position="1014"/>
    </location>
</feature>
<dbReference type="InterPro" id="IPR032630">
    <property type="entry name" value="P_typ_ATPase_c"/>
</dbReference>
<feature type="binding site" evidence="15">
    <location>
        <position position="557"/>
    </location>
    <ligand>
        <name>ATP</name>
        <dbReference type="ChEBI" id="CHEBI:30616"/>
    </ligand>
</feature>
<dbReference type="AlphaFoldDB" id="A0A9N8WA28"/>
<feature type="binding site" evidence="15">
    <location>
        <position position="391"/>
    </location>
    <ligand>
        <name>ATP</name>
        <dbReference type="ChEBI" id="CHEBI:30616"/>
    </ligand>
</feature>
<dbReference type="Proteomes" id="UP000789405">
    <property type="component" value="Unassembled WGS sequence"/>
</dbReference>
<name>A0A9N8WA28_9GLOM</name>
<feature type="transmembrane region" description="Helical" evidence="17">
    <location>
        <begin position="642"/>
        <end position="663"/>
    </location>
</feature>
<feature type="binding site" evidence="15">
    <location>
        <position position="251"/>
    </location>
    <ligand>
        <name>ATP</name>
        <dbReference type="ChEBI" id="CHEBI:30616"/>
    </ligand>
</feature>
<feature type="active site" description="4-aspartylphosphate intermediate" evidence="14">
    <location>
        <position position="112"/>
    </location>
</feature>
<comment type="catalytic activity">
    <reaction evidence="13">
        <text>a 1,2-diacyl-sn-glycero-3-phosphoethanolamine(out) + ATP + H2O = a 1,2-diacyl-sn-glycero-3-phosphoethanolamine(in) + ADP + phosphate + H(+)</text>
        <dbReference type="Rhea" id="RHEA:66132"/>
        <dbReference type="ChEBI" id="CHEBI:15377"/>
        <dbReference type="ChEBI" id="CHEBI:15378"/>
        <dbReference type="ChEBI" id="CHEBI:30616"/>
        <dbReference type="ChEBI" id="CHEBI:43474"/>
        <dbReference type="ChEBI" id="CHEBI:64612"/>
        <dbReference type="ChEBI" id="CHEBI:456216"/>
    </reaction>
    <physiologicalReaction direction="left-to-right" evidence="13">
        <dbReference type="Rhea" id="RHEA:66133"/>
    </physiologicalReaction>
</comment>
<feature type="binding site" evidence="15">
    <location>
        <position position="389"/>
    </location>
    <ligand>
        <name>ATP</name>
        <dbReference type="ChEBI" id="CHEBI:30616"/>
    </ligand>
</feature>
<keyword evidence="6 15" id="KW-0547">Nucleotide-binding</keyword>
<evidence type="ECO:0000259" key="20">
    <source>
        <dbReference type="Pfam" id="PF16212"/>
    </source>
</evidence>
<dbReference type="Gene3D" id="3.40.1110.10">
    <property type="entry name" value="Calcium-transporting ATPase, cytoplasmic domain N"/>
    <property type="match status" value="1"/>
</dbReference>
<dbReference type="EC" id="7.6.2.1" evidence="17"/>
<evidence type="ECO:0000256" key="1">
    <source>
        <dbReference type="ARBA" id="ARBA00004141"/>
    </source>
</evidence>
<feature type="binding site" evidence="15">
    <location>
        <position position="527"/>
    </location>
    <ligand>
        <name>ATP</name>
        <dbReference type="ChEBI" id="CHEBI:30616"/>
    </ligand>
</feature>
<evidence type="ECO:0000256" key="6">
    <source>
        <dbReference type="ARBA" id="ARBA00022741"/>
    </source>
</evidence>
<feature type="binding site" evidence="16">
    <location>
        <position position="557"/>
    </location>
    <ligand>
        <name>Mg(2+)</name>
        <dbReference type="ChEBI" id="CHEBI:18420"/>
    </ligand>
</feature>
<feature type="chain" id="PRO_5040370180" description="Phospholipid-transporting ATPase" evidence="19">
    <location>
        <begin position="18"/>
        <end position="1080"/>
    </location>
</feature>
<dbReference type="InterPro" id="IPR044492">
    <property type="entry name" value="P_typ_ATPase_HD_dom"/>
</dbReference>
<feature type="binding site" evidence="15">
    <location>
        <position position="533"/>
    </location>
    <ligand>
        <name>ATP</name>
        <dbReference type="ChEBI" id="CHEBI:30616"/>
    </ligand>
</feature>
<evidence type="ECO:0000256" key="8">
    <source>
        <dbReference type="ARBA" id="ARBA00022842"/>
    </source>
</evidence>
<feature type="transmembrane region" description="Helical" evidence="17">
    <location>
        <begin position="800"/>
        <end position="819"/>
    </location>
</feature>
<organism evidence="21 22">
    <name type="scientific">Dentiscutata erythropus</name>
    <dbReference type="NCBI Taxonomy" id="1348616"/>
    <lineage>
        <taxon>Eukaryota</taxon>
        <taxon>Fungi</taxon>
        <taxon>Fungi incertae sedis</taxon>
        <taxon>Mucoromycota</taxon>
        <taxon>Glomeromycotina</taxon>
        <taxon>Glomeromycetes</taxon>
        <taxon>Diversisporales</taxon>
        <taxon>Gigasporaceae</taxon>
        <taxon>Dentiscutata</taxon>
    </lineage>
</organism>
<evidence type="ECO:0000256" key="15">
    <source>
        <dbReference type="PIRSR" id="PIRSR606539-2"/>
    </source>
</evidence>
<evidence type="ECO:0000256" key="19">
    <source>
        <dbReference type="SAM" id="SignalP"/>
    </source>
</evidence>
<evidence type="ECO:0000256" key="17">
    <source>
        <dbReference type="RuleBase" id="RU362033"/>
    </source>
</evidence>
<evidence type="ECO:0000256" key="7">
    <source>
        <dbReference type="ARBA" id="ARBA00022840"/>
    </source>
</evidence>
<dbReference type="SUPFAM" id="SSF56784">
    <property type="entry name" value="HAD-like"/>
    <property type="match status" value="1"/>
</dbReference>
<feature type="binding site" evidence="16">
    <location>
        <position position="112"/>
    </location>
    <ligand>
        <name>Mg(2+)</name>
        <dbReference type="ChEBI" id="CHEBI:18420"/>
    </ligand>
</feature>
<feature type="binding site" evidence="16">
    <location>
        <position position="553"/>
    </location>
    <ligand>
        <name>Mg(2+)</name>
        <dbReference type="ChEBI" id="CHEBI:18420"/>
    </ligand>
</feature>
<feature type="compositionally biased region" description="Polar residues" evidence="18">
    <location>
        <begin position="1028"/>
        <end position="1042"/>
    </location>
</feature>
<dbReference type="FunFam" id="3.40.1110.10:FF:000087">
    <property type="entry name" value="Phospholipid-transporting ATPase"/>
    <property type="match status" value="1"/>
</dbReference>
<feature type="binding site" evidence="15">
    <location>
        <position position="112"/>
    </location>
    <ligand>
        <name>ATP</name>
        <dbReference type="ChEBI" id="CHEBI:30616"/>
    </ligand>
</feature>
<sequence>MANLLIMTLMCVWCAVGTRVWESGFSNLDPPYLNTTDNLNFNAFITFWNALICFQNIVPISLYLSMEFVKSVQAFFIFMDKEMHYEVTDTPCIPKNWNLSDDLGQIEYMFSDKTGTLTRNVMEFRICSIGGKVYGEYTLNQSGGSSDAENELIKKPFTDKELSVDMQSADQFKAKTIKDFFTLLAICHTVLVSTNDDGEPQYKAQSPDEAALVQAAKDVGYTFRSRESEHILITTPEGEKVHYQLLNVLEFTSSRKRMSIIVRNPLDGRIIMFCKGADNVIFERLKNGQDYIVNVTGEHLEEFAREGLRTLCLGYAEISQEQYNKWNIEFREASTAISDRDKRIASVSDKIERDLILLGATAIEDRLQDGVPECIATLKRAGIKIWVLTGDKMETAISIGFSTCLLSREMNLIIVRGGAYGEPGSAYEQMRNAVEKFFPSELDILESAAKAPPVVMNNNGSRPSMTHTREMSLGGISLYSNLSNVHRPGGYALIIDGSALKHALDEPFSRSLLLDLACRCKGVICCRVSPLQKAKVVELVKEGKQAVTCAIGDGANDVSMIQAAHIGIGVAGEEGLQAVMASDYAIAQFRFLTRLLLVHGHYAYIRNSNLILNFFYKNMIGVGVLFWFQLFDGYSTTVIFEYTYTLFWNLFFTCCAVLAIGVFDRDVPDRVAIEVPELYQWGMKKKAYTMPIFYVFMFEGIYQSLVCFFVPYFAYGLGSVNVDGRAPDYLEFGTEMAAACITVANLFNGFNSECWTVFHFISVFGSIGLIYIYIAIYSLVPDMQDSGIYGFNNIVYRSAVFWFCIILSIIVSILPRFLWKYWQRNYLPTDSDIVKEVCKEDPQYDFIHDSQFNPTLGLYKNLTRETVLSAQDSSVPIYTDGTLTRTPRPSFTTERSMSTKSGLHIITHSLEQVNIIEIPETPASMTFMQTGITSPMRGYAFSQEEGTGRIMAPPLRRRKTNPGPLGHIARIETSPIRRMSLPDVRASGDLTAIEERTRMVQFRESNSSTSTSIIHSRRESESLDESPVSDSIQPRLTSNESSEPIAMEVINDDVNDNIDQGSTNINQEKETDNTDQEVTE</sequence>
<feature type="binding site" evidence="16">
    <location>
        <position position="114"/>
    </location>
    <ligand>
        <name>Mg(2+)</name>
        <dbReference type="ChEBI" id="CHEBI:18420"/>
    </ligand>
</feature>
<dbReference type="PROSITE" id="PS00154">
    <property type="entry name" value="ATPASE_E1_E2"/>
    <property type="match status" value="1"/>
</dbReference>
<feature type="transmembrane region" description="Helical" evidence="17">
    <location>
        <begin position="610"/>
        <end position="630"/>
    </location>
</feature>
<feature type="transmembrane region" description="Helical" evidence="17">
    <location>
        <begin position="732"/>
        <end position="750"/>
    </location>
</feature>
<feature type="binding site" evidence="15">
    <location>
        <position position="209"/>
    </location>
    <ligand>
        <name>ATP</name>
        <dbReference type="ChEBI" id="CHEBI:30616"/>
    </ligand>
</feature>
<evidence type="ECO:0000256" key="10">
    <source>
        <dbReference type="ARBA" id="ARBA00022989"/>
    </source>
</evidence>
<comment type="catalytic activity">
    <reaction evidence="12 17">
        <text>ATP + H2O + phospholipidSide 1 = ADP + phosphate + phospholipidSide 2.</text>
        <dbReference type="EC" id="7.6.2.1"/>
    </reaction>
</comment>
<evidence type="ECO:0000256" key="3">
    <source>
        <dbReference type="ARBA" id="ARBA00022553"/>
    </source>
</evidence>
<dbReference type="NCBIfam" id="TIGR01652">
    <property type="entry name" value="ATPase-Plipid"/>
    <property type="match status" value="1"/>
</dbReference>
<feature type="binding site" evidence="15">
    <location>
        <position position="309"/>
    </location>
    <ligand>
        <name>ATP</name>
        <dbReference type="ChEBI" id="CHEBI:30616"/>
    </ligand>
</feature>
<dbReference type="SFLD" id="SFLDG00002">
    <property type="entry name" value="C1.7:_P-type_atpase_like"/>
    <property type="match status" value="1"/>
</dbReference>
<keyword evidence="9 17" id="KW-1278">Translocase</keyword>
<proteinExistence type="inferred from homology"/>
<keyword evidence="8 16" id="KW-0460">Magnesium</keyword>
<keyword evidence="4 17" id="KW-0812">Transmembrane</keyword>
<gene>
    <name evidence="21" type="ORF">DERYTH_LOCUS1851</name>
</gene>
<evidence type="ECO:0000256" key="18">
    <source>
        <dbReference type="SAM" id="MobiDB-lite"/>
    </source>
</evidence>
<feature type="transmembrane region" description="Helical" evidence="17">
    <location>
        <begin position="41"/>
        <end position="64"/>
    </location>
</feature>
<feature type="domain" description="P-type ATPase C-terminal" evidence="20">
    <location>
        <begin position="579"/>
        <end position="829"/>
    </location>
</feature>
<dbReference type="InterPro" id="IPR023299">
    <property type="entry name" value="ATPase_P-typ_cyto_dom_N"/>
</dbReference>
<dbReference type="InterPro" id="IPR036412">
    <property type="entry name" value="HAD-like_sf"/>
</dbReference>
<evidence type="ECO:0000313" key="22">
    <source>
        <dbReference type="Proteomes" id="UP000789405"/>
    </source>
</evidence>
<dbReference type="PANTHER" id="PTHR24092:SF153">
    <property type="entry name" value="PHOSPHOLIPID-TRANSPORTING ATPASE"/>
    <property type="match status" value="1"/>
</dbReference>
<feature type="binding site" evidence="15">
    <location>
        <position position="275"/>
    </location>
    <ligand>
        <name>ATP</name>
        <dbReference type="ChEBI" id="CHEBI:30616"/>
    </ligand>
</feature>
<keyword evidence="5 16" id="KW-0479">Metal-binding</keyword>
<dbReference type="SUPFAM" id="SSF81665">
    <property type="entry name" value="Calcium ATPase, transmembrane domain M"/>
    <property type="match status" value="1"/>
</dbReference>
<feature type="binding site" evidence="15">
    <location>
        <position position="390"/>
    </location>
    <ligand>
        <name>ATP</name>
        <dbReference type="ChEBI" id="CHEBI:30616"/>
    </ligand>
</feature>
<accession>A0A9N8WA28</accession>
<evidence type="ECO:0000256" key="16">
    <source>
        <dbReference type="PIRSR" id="PIRSR606539-3"/>
    </source>
</evidence>
<feature type="binding site" evidence="15">
    <location>
        <position position="556"/>
    </location>
    <ligand>
        <name>ATP</name>
        <dbReference type="ChEBI" id="CHEBI:30616"/>
    </ligand>
</feature>
<protein>
    <recommendedName>
        <fullName evidence="17">Phospholipid-transporting ATPase</fullName>
        <ecNumber evidence="17">7.6.2.1</ecNumber>
    </recommendedName>
</protein>
<dbReference type="GO" id="GO:0045332">
    <property type="term" value="P:phospholipid translocation"/>
    <property type="evidence" value="ECO:0007669"/>
    <property type="project" value="TreeGrafter"/>
</dbReference>
<dbReference type="GO" id="GO:0016887">
    <property type="term" value="F:ATP hydrolysis activity"/>
    <property type="evidence" value="ECO:0007669"/>
    <property type="project" value="InterPro"/>
</dbReference>
<dbReference type="PRINTS" id="PR00119">
    <property type="entry name" value="CATATPASE"/>
</dbReference>
<keyword evidence="11 17" id="KW-0472">Membrane</keyword>
<evidence type="ECO:0000256" key="4">
    <source>
        <dbReference type="ARBA" id="ARBA00022692"/>
    </source>
</evidence>
<dbReference type="InterPro" id="IPR023214">
    <property type="entry name" value="HAD_sf"/>
</dbReference>
<feature type="transmembrane region" description="Helical" evidence="17">
    <location>
        <begin position="692"/>
        <end position="712"/>
    </location>
</feature>
<evidence type="ECO:0000256" key="2">
    <source>
        <dbReference type="ARBA" id="ARBA00008109"/>
    </source>
</evidence>
<dbReference type="Pfam" id="PF16212">
    <property type="entry name" value="PhoLip_ATPase_C"/>
    <property type="match status" value="1"/>
</dbReference>
<keyword evidence="7 15" id="KW-0067">ATP-binding</keyword>
<feature type="binding site" evidence="15">
    <location>
        <position position="113"/>
    </location>
    <ligand>
        <name>ATP</name>
        <dbReference type="ChEBI" id="CHEBI:30616"/>
    </ligand>
</feature>
<dbReference type="PANTHER" id="PTHR24092">
    <property type="entry name" value="PROBABLE PHOSPHOLIPID-TRANSPORTING ATPASE"/>
    <property type="match status" value="1"/>
</dbReference>
<evidence type="ECO:0000256" key="9">
    <source>
        <dbReference type="ARBA" id="ARBA00022967"/>
    </source>
</evidence>
<dbReference type="GO" id="GO:0005886">
    <property type="term" value="C:plasma membrane"/>
    <property type="evidence" value="ECO:0007669"/>
    <property type="project" value="TreeGrafter"/>
</dbReference>
<feature type="signal peptide" evidence="19">
    <location>
        <begin position="1"/>
        <end position="17"/>
    </location>
</feature>
<dbReference type="GO" id="GO:0000287">
    <property type="term" value="F:magnesium ion binding"/>
    <property type="evidence" value="ECO:0007669"/>
    <property type="project" value="UniProtKB-UniRule"/>
</dbReference>
<dbReference type="GO" id="GO:0140326">
    <property type="term" value="F:ATPase-coupled intramembrane lipid transporter activity"/>
    <property type="evidence" value="ECO:0007669"/>
    <property type="project" value="UniProtKB-EC"/>
</dbReference>
<keyword evidence="19" id="KW-0732">Signal</keyword>
<keyword evidence="22" id="KW-1185">Reference proteome</keyword>
<evidence type="ECO:0000256" key="13">
    <source>
        <dbReference type="ARBA" id="ARBA00049128"/>
    </source>
</evidence>
<dbReference type="SUPFAM" id="SSF81660">
    <property type="entry name" value="Metal cation-transporting ATPase, ATP-binding domain N"/>
    <property type="match status" value="1"/>
</dbReference>
<dbReference type="InterPro" id="IPR001757">
    <property type="entry name" value="P_typ_ATPase"/>
</dbReference>
<dbReference type="InterPro" id="IPR018303">
    <property type="entry name" value="ATPase_P-typ_P_site"/>
</dbReference>
<feature type="binding site" evidence="15">
    <location>
        <position position="114"/>
    </location>
    <ligand>
        <name>ATP</name>
        <dbReference type="ChEBI" id="CHEBI:30616"/>
    </ligand>
</feature>
<evidence type="ECO:0000256" key="11">
    <source>
        <dbReference type="ARBA" id="ARBA00023136"/>
    </source>
</evidence>
<keyword evidence="10 17" id="KW-1133">Transmembrane helix</keyword>
<evidence type="ECO:0000256" key="14">
    <source>
        <dbReference type="PIRSR" id="PIRSR606539-1"/>
    </source>
</evidence>
<comment type="similarity">
    <text evidence="2 17">Belongs to the cation transport ATPase (P-type) (TC 3.A.3) family. Type IV subfamily.</text>
</comment>